<comment type="caution">
    <text evidence="1">The sequence shown here is derived from an EMBL/GenBank/DDBJ whole genome shotgun (WGS) entry which is preliminary data.</text>
</comment>
<proteinExistence type="predicted"/>
<protein>
    <recommendedName>
        <fullName evidence="3">DUF3298 domain-containing protein</fullName>
    </recommendedName>
</protein>
<reference evidence="1 2" key="1">
    <citation type="journal article" date="2017" name="Infect. Genet. Evol.">
        <title>The new phylogeny of the genus Mycobacterium: The old and the news.</title>
        <authorList>
            <person name="Tortoli E."/>
            <person name="Fedrizzi T."/>
            <person name="Meehan C.J."/>
            <person name="Trovato A."/>
            <person name="Grottola A."/>
            <person name="Giacobazzi E."/>
            <person name="Serpini G.F."/>
            <person name="Tagliazucchi S."/>
            <person name="Fabio A."/>
            <person name="Bettua C."/>
            <person name="Bertorelli R."/>
            <person name="Frascaro F."/>
            <person name="De Sanctis V."/>
            <person name="Pecorari M."/>
            <person name="Jousson O."/>
            <person name="Segata N."/>
            <person name="Cirillo D.M."/>
        </authorList>
    </citation>
    <scope>NUCLEOTIDE SEQUENCE [LARGE SCALE GENOMIC DNA]</scope>
    <source>
        <strain evidence="1 2">CIP1034565</strain>
    </source>
</reference>
<dbReference type="AlphaFoldDB" id="A0A2G5PHJ0"/>
<evidence type="ECO:0000313" key="2">
    <source>
        <dbReference type="Proteomes" id="UP000230551"/>
    </source>
</evidence>
<dbReference type="Proteomes" id="UP000230551">
    <property type="component" value="Unassembled WGS sequence"/>
</dbReference>
<name>A0A2G5PHJ0_9MYCO</name>
<dbReference type="STRING" id="85968.GCA_900073015_01499"/>
<dbReference type="EMBL" id="PDCN02000001">
    <property type="protein sequence ID" value="PIB77771.1"/>
    <property type="molecule type" value="Genomic_DNA"/>
</dbReference>
<gene>
    <name evidence="1" type="ORF">CQY22_001740</name>
</gene>
<evidence type="ECO:0008006" key="3">
    <source>
        <dbReference type="Google" id="ProtNLM"/>
    </source>
</evidence>
<dbReference type="OrthoDB" id="4371734at2"/>
<evidence type="ECO:0000313" key="1">
    <source>
        <dbReference type="EMBL" id="PIB77771.1"/>
    </source>
</evidence>
<sequence length="189" mass="21347">MGHWVVRYQRLAGSGPIIDRINEVIDAEARGQVSTYDASASKTTDWTLDIDGVLGFRPVTVSALFTGLYDTDLPNMPFHTVGTRVFDTRSGILISWDNLFVNKQEGLNRLSEATREILPQTYAPPSRTGVWQFGSEIAPVDANYRYWIPTDGGIELHFADWQFGRGQSWITVPWERVRDLIAPEFQAII</sequence>
<keyword evidence="2" id="KW-1185">Reference proteome</keyword>
<organism evidence="1 2">
    <name type="scientific">Mycolicibacterium brumae</name>
    <dbReference type="NCBI Taxonomy" id="85968"/>
    <lineage>
        <taxon>Bacteria</taxon>
        <taxon>Bacillati</taxon>
        <taxon>Actinomycetota</taxon>
        <taxon>Actinomycetes</taxon>
        <taxon>Mycobacteriales</taxon>
        <taxon>Mycobacteriaceae</taxon>
        <taxon>Mycolicibacterium</taxon>
    </lineage>
</organism>
<accession>A0A2G5PHJ0</accession>